<dbReference type="InterPro" id="IPR000399">
    <property type="entry name" value="TPP-bd_CS"/>
</dbReference>
<dbReference type="GO" id="GO:0050660">
    <property type="term" value="F:flavin adenine dinucleotide binding"/>
    <property type="evidence" value="ECO:0007669"/>
    <property type="project" value="TreeGrafter"/>
</dbReference>
<dbReference type="RefSeq" id="WP_160776586.1">
    <property type="nucleotide sequence ID" value="NZ_WUMV01000007.1"/>
</dbReference>
<dbReference type="Pfam" id="PF00205">
    <property type="entry name" value="TPP_enzyme_M"/>
    <property type="match status" value="1"/>
</dbReference>
<dbReference type="FunFam" id="3.40.50.970:FF:000007">
    <property type="entry name" value="Acetolactate synthase"/>
    <property type="match status" value="1"/>
</dbReference>
<dbReference type="Pfam" id="PF02775">
    <property type="entry name" value="TPP_enzyme_C"/>
    <property type="match status" value="1"/>
</dbReference>
<keyword evidence="2 3" id="KW-0786">Thiamine pyrophosphate</keyword>
<evidence type="ECO:0000313" key="8">
    <source>
        <dbReference type="Proteomes" id="UP000433101"/>
    </source>
</evidence>
<dbReference type="NCBIfam" id="NF006052">
    <property type="entry name" value="PRK08199.1"/>
    <property type="match status" value="1"/>
</dbReference>
<dbReference type="InterPro" id="IPR029035">
    <property type="entry name" value="DHS-like_NAD/FAD-binding_dom"/>
</dbReference>
<dbReference type="InterPro" id="IPR012000">
    <property type="entry name" value="Thiamin_PyroP_enz_cen_dom"/>
</dbReference>
<dbReference type="CDD" id="cd07035">
    <property type="entry name" value="TPP_PYR_POX_like"/>
    <property type="match status" value="1"/>
</dbReference>
<keyword evidence="8" id="KW-1185">Reference proteome</keyword>
<dbReference type="GO" id="GO:0003984">
    <property type="term" value="F:acetolactate synthase activity"/>
    <property type="evidence" value="ECO:0007669"/>
    <property type="project" value="TreeGrafter"/>
</dbReference>
<evidence type="ECO:0000256" key="3">
    <source>
        <dbReference type="RuleBase" id="RU362132"/>
    </source>
</evidence>
<dbReference type="SUPFAM" id="SSF52467">
    <property type="entry name" value="DHS-like NAD/FAD-binding domain"/>
    <property type="match status" value="1"/>
</dbReference>
<dbReference type="EMBL" id="WUMV01000007">
    <property type="protein sequence ID" value="MXN66351.1"/>
    <property type="molecule type" value="Genomic_DNA"/>
</dbReference>
<evidence type="ECO:0000256" key="2">
    <source>
        <dbReference type="ARBA" id="ARBA00023052"/>
    </source>
</evidence>
<dbReference type="InterPro" id="IPR029061">
    <property type="entry name" value="THDP-binding"/>
</dbReference>
<evidence type="ECO:0000256" key="1">
    <source>
        <dbReference type="ARBA" id="ARBA00007812"/>
    </source>
</evidence>
<dbReference type="SUPFAM" id="SSF52518">
    <property type="entry name" value="Thiamin diphosphate-binding fold (THDP-binding)"/>
    <property type="match status" value="2"/>
</dbReference>
<proteinExistence type="inferred from homology"/>
<feature type="domain" description="Thiamine pyrophosphate enzyme TPP-binding" evidence="5">
    <location>
        <begin position="385"/>
        <end position="531"/>
    </location>
</feature>
<comment type="caution">
    <text evidence="7">The sequence shown here is derived from an EMBL/GenBank/DDBJ whole genome shotgun (WGS) entry which is preliminary data.</text>
</comment>
<dbReference type="GO" id="GO:0009099">
    <property type="term" value="P:L-valine biosynthetic process"/>
    <property type="evidence" value="ECO:0007669"/>
    <property type="project" value="TreeGrafter"/>
</dbReference>
<evidence type="ECO:0000259" key="6">
    <source>
        <dbReference type="Pfam" id="PF02776"/>
    </source>
</evidence>
<gene>
    <name evidence="7" type="ORF">GR183_15660</name>
</gene>
<dbReference type="Gene3D" id="3.40.50.1220">
    <property type="entry name" value="TPP-binding domain"/>
    <property type="match status" value="1"/>
</dbReference>
<evidence type="ECO:0000313" key="7">
    <source>
        <dbReference type="EMBL" id="MXN66351.1"/>
    </source>
</evidence>
<organism evidence="7 8">
    <name type="scientific">Stappia sediminis</name>
    <dbReference type="NCBI Taxonomy" id="2692190"/>
    <lineage>
        <taxon>Bacteria</taxon>
        <taxon>Pseudomonadati</taxon>
        <taxon>Pseudomonadota</taxon>
        <taxon>Alphaproteobacteria</taxon>
        <taxon>Hyphomicrobiales</taxon>
        <taxon>Stappiaceae</taxon>
        <taxon>Stappia</taxon>
    </lineage>
</organism>
<dbReference type="GO" id="GO:0030976">
    <property type="term" value="F:thiamine pyrophosphate binding"/>
    <property type="evidence" value="ECO:0007669"/>
    <property type="project" value="InterPro"/>
</dbReference>
<dbReference type="InterPro" id="IPR011766">
    <property type="entry name" value="TPP_enzyme_TPP-bd"/>
</dbReference>
<dbReference type="PROSITE" id="PS00187">
    <property type="entry name" value="TPP_ENZYMES"/>
    <property type="match status" value="1"/>
</dbReference>
<reference evidence="7 8" key="1">
    <citation type="submission" date="2019-12" db="EMBL/GenBank/DDBJ databases">
        <authorList>
            <person name="Li M."/>
        </authorList>
    </citation>
    <scope>NUCLEOTIDE SEQUENCE [LARGE SCALE GENOMIC DNA]</scope>
    <source>
        <strain evidence="7 8">GBMRC 2046</strain>
    </source>
</reference>
<dbReference type="PANTHER" id="PTHR18968">
    <property type="entry name" value="THIAMINE PYROPHOSPHATE ENZYMES"/>
    <property type="match status" value="1"/>
</dbReference>
<feature type="domain" description="Thiamine pyrophosphate enzyme central" evidence="4">
    <location>
        <begin position="188"/>
        <end position="326"/>
    </location>
</feature>
<dbReference type="Pfam" id="PF02776">
    <property type="entry name" value="TPP_enzyme_N"/>
    <property type="match status" value="1"/>
</dbReference>
<dbReference type="AlphaFoldDB" id="A0A7X3LWI4"/>
<dbReference type="GO" id="GO:0009097">
    <property type="term" value="P:isoleucine biosynthetic process"/>
    <property type="evidence" value="ECO:0007669"/>
    <property type="project" value="TreeGrafter"/>
</dbReference>
<dbReference type="InterPro" id="IPR012001">
    <property type="entry name" value="Thiamin_PyroP_enz_TPP-bd_dom"/>
</dbReference>
<name>A0A7X3LWI4_9HYPH</name>
<dbReference type="PANTHER" id="PTHR18968:SF120">
    <property type="entry name" value="ACETOLACTATE SYNTHASE LARGE SUBUNIT"/>
    <property type="match status" value="1"/>
</dbReference>
<protein>
    <submittedName>
        <fullName evidence="7">Acetolactate synthase</fullName>
    </submittedName>
</protein>
<dbReference type="Gene3D" id="3.40.50.970">
    <property type="match status" value="2"/>
</dbReference>
<dbReference type="CDD" id="cd00568">
    <property type="entry name" value="TPP_enzymes"/>
    <property type="match status" value="1"/>
</dbReference>
<accession>A0A7X3LWI4</accession>
<evidence type="ECO:0000259" key="5">
    <source>
        <dbReference type="Pfam" id="PF02775"/>
    </source>
</evidence>
<dbReference type="GO" id="GO:0000287">
    <property type="term" value="F:magnesium ion binding"/>
    <property type="evidence" value="ECO:0007669"/>
    <property type="project" value="InterPro"/>
</dbReference>
<dbReference type="InterPro" id="IPR045229">
    <property type="entry name" value="TPP_enz"/>
</dbReference>
<sequence>MRRAADHLADCLAALGADRMFCVPGESYLALLDALYGRKRIDLVVCRHEGGAGMMAVADAKLTGRPGLLAVSRGPGATNASIAIHLAQQDAVPLMVLVGQVARHERGRGAFQEVDYSQAFREMTKGVWEVQHAAQMTETLSRAWKLALSGTPGPVVIALPEDMLGDPVQADPVLPPAIPLCGPGAREIESAAEMLASAERPLIIAGGGLEGAEGRAALKALAEAQGIPVALTFKHQEIFDNGSSLYAGHLGFKIPGSLVKTLSEADLILALGTRLGDVPTQGYRLPRAPGPDQPLIHVWPDPAMIGKVFRTDLGLPCDPAAFCRALAGAGPAVPAARAEWRARAHGAMRQIADYTPQDFADGLDFGAVVQELARQAPRDSIVVTDSGNFSGWVHLAWPWDGTQKAIGAVGGAMGLGVPGAVAASLRHPEKTVLGFVGDGGALMTGNELATAMSKGARPKIIVSDNRTYGTIRLHQERDYPDRVSGTDLVNPDFAAWAAAFGVKSWHLSKGGDIAGIVGEFLGHEGPALLSVASSAEAISAYTTISALHERTRRAQSAGVRKG</sequence>
<dbReference type="GO" id="GO:0005948">
    <property type="term" value="C:acetolactate synthase complex"/>
    <property type="evidence" value="ECO:0007669"/>
    <property type="project" value="TreeGrafter"/>
</dbReference>
<dbReference type="Proteomes" id="UP000433101">
    <property type="component" value="Unassembled WGS sequence"/>
</dbReference>
<evidence type="ECO:0000259" key="4">
    <source>
        <dbReference type="Pfam" id="PF00205"/>
    </source>
</evidence>
<feature type="domain" description="Thiamine pyrophosphate enzyme N-terminal TPP-binding" evidence="6">
    <location>
        <begin position="3"/>
        <end position="117"/>
    </location>
</feature>
<comment type="similarity">
    <text evidence="1 3">Belongs to the TPP enzyme family.</text>
</comment>